<evidence type="ECO:0000313" key="1">
    <source>
        <dbReference type="EMBL" id="KAF5830121.1"/>
    </source>
</evidence>
<organism evidence="1 2">
    <name type="scientific">Dunaliella salina</name>
    <name type="common">Green alga</name>
    <name type="synonym">Protococcus salinus</name>
    <dbReference type="NCBI Taxonomy" id="3046"/>
    <lineage>
        <taxon>Eukaryota</taxon>
        <taxon>Viridiplantae</taxon>
        <taxon>Chlorophyta</taxon>
        <taxon>core chlorophytes</taxon>
        <taxon>Chlorophyceae</taxon>
        <taxon>CS clade</taxon>
        <taxon>Chlamydomonadales</taxon>
        <taxon>Dunaliellaceae</taxon>
        <taxon>Dunaliella</taxon>
    </lineage>
</organism>
<dbReference type="Gene3D" id="3.40.50.2060">
    <property type="match status" value="1"/>
</dbReference>
<accession>A0ABQ7G679</accession>
<sequence>MSKSKSKFQLPALQTGPLPLLGIREEARHAFLDLLDSCPGRKALVIDPSISGPLSMLDASLNELLAEHGVVK</sequence>
<dbReference type="EMBL" id="MU070076">
    <property type="protein sequence ID" value="KAF5830121.1"/>
    <property type="molecule type" value="Genomic_DNA"/>
</dbReference>
<comment type="caution">
    <text evidence="1">The sequence shown here is derived from an EMBL/GenBank/DDBJ whole genome shotgun (WGS) entry which is preliminary data.</text>
</comment>
<proteinExistence type="predicted"/>
<name>A0ABQ7G679_DUNSA</name>
<reference evidence="1" key="1">
    <citation type="submission" date="2017-08" db="EMBL/GenBank/DDBJ databases">
        <authorList>
            <person name="Polle J.E."/>
            <person name="Barry K."/>
            <person name="Cushman J."/>
            <person name="Schmutz J."/>
            <person name="Tran D."/>
            <person name="Hathwaick L.T."/>
            <person name="Yim W.C."/>
            <person name="Jenkins J."/>
            <person name="Mckie-Krisberg Z.M."/>
            <person name="Prochnik S."/>
            <person name="Lindquist E."/>
            <person name="Dockter R.B."/>
            <person name="Adam C."/>
            <person name="Molina H."/>
            <person name="Bunkerborg J."/>
            <person name="Jin E."/>
            <person name="Buchheim M."/>
            <person name="Magnuson J."/>
        </authorList>
    </citation>
    <scope>NUCLEOTIDE SEQUENCE</scope>
    <source>
        <strain evidence="1">CCAP 19/18</strain>
    </source>
</reference>
<dbReference type="InterPro" id="IPR043154">
    <property type="entry name" value="Sec-1-like_dom1"/>
</dbReference>
<protein>
    <submittedName>
        <fullName evidence="1">Uncharacterized protein</fullName>
    </submittedName>
</protein>
<evidence type="ECO:0000313" key="2">
    <source>
        <dbReference type="Proteomes" id="UP000815325"/>
    </source>
</evidence>
<keyword evidence="2" id="KW-1185">Reference proteome</keyword>
<gene>
    <name evidence="1" type="ORF">DUNSADRAFT_15012</name>
</gene>
<dbReference type="Proteomes" id="UP000815325">
    <property type="component" value="Unassembled WGS sequence"/>
</dbReference>